<reference evidence="2" key="2">
    <citation type="submission" date="2018-11" db="EMBL/GenBank/DDBJ databases">
        <title>Proposal to divide the Flavobacteriaceae and reorganize its genera based on Amino Acid Identity values calculated from whole genome sequences.</title>
        <authorList>
            <person name="Nicholson A.C."/>
            <person name="Gulvik C.A."/>
            <person name="Whitney A.M."/>
            <person name="Humrighouse B.W."/>
            <person name="Bell M."/>
            <person name="Holmens B."/>
            <person name="Steigerwalt A."/>
            <person name="Villarma A."/>
            <person name="Sheth M."/>
            <person name="Batra D."/>
            <person name="Pryor J."/>
            <person name="Bernardet J.-F."/>
            <person name="Hugo C."/>
            <person name="Kampfer P."/>
            <person name="Newman J."/>
            <person name="Mcquiston J.R."/>
        </authorList>
    </citation>
    <scope>NUCLEOTIDE SEQUENCE [LARGE SCALE GENOMIC DNA]</scope>
    <source>
        <strain evidence="2">H3056</strain>
    </source>
</reference>
<sequence length="59" mass="6782">MGNFFILQNIKKGGNNRLFLCAANPVQISYKQKSATSAKSARKFLKKNQYNLREILTFQ</sequence>
<evidence type="ECO:0000313" key="2">
    <source>
        <dbReference type="Proteomes" id="UP000270224"/>
    </source>
</evidence>
<dbReference type="AlphaFoldDB" id="A0A3N0WW09"/>
<reference evidence="2" key="1">
    <citation type="submission" date="2018-11" db="EMBL/GenBank/DDBJ databases">
        <title>Proposal to divide the Flavobacteriaceae and reorganize its genera based on Amino Acid Identity values calculated from whole genome sequences.</title>
        <authorList>
            <person name="Nicholson A.C."/>
            <person name="Gulvik C.A."/>
            <person name="Whitney A.M."/>
            <person name="Humrighouse B.W."/>
            <person name="Bell M."/>
            <person name="Holmes B."/>
            <person name="Steigerwalt A."/>
            <person name="Villarma A."/>
            <person name="Sheth M."/>
            <person name="Batra D."/>
            <person name="Pryor J."/>
            <person name="Bernardet J.-F."/>
            <person name="Hugo C."/>
            <person name="Kampfer P."/>
            <person name="Newman J."/>
            <person name="Mcquiston J.R."/>
        </authorList>
    </citation>
    <scope>NUCLEOTIDE SEQUENCE [LARGE SCALE GENOMIC DNA]</scope>
    <source>
        <strain evidence="2">H3056</strain>
    </source>
</reference>
<gene>
    <name evidence="1" type="ORF">EGI11_07605</name>
</gene>
<proteinExistence type="predicted"/>
<organism evidence="1 2">
    <name type="scientific">Kaistella daneshvariae</name>
    <dbReference type="NCBI Taxonomy" id="2487074"/>
    <lineage>
        <taxon>Bacteria</taxon>
        <taxon>Pseudomonadati</taxon>
        <taxon>Bacteroidota</taxon>
        <taxon>Flavobacteriia</taxon>
        <taxon>Flavobacteriales</taxon>
        <taxon>Weeksellaceae</taxon>
        <taxon>Chryseobacterium group</taxon>
        <taxon>Kaistella</taxon>
    </lineage>
</organism>
<evidence type="ECO:0000313" key="1">
    <source>
        <dbReference type="EMBL" id="ROI09267.1"/>
    </source>
</evidence>
<dbReference type="Proteomes" id="UP000270224">
    <property type="component" value="Unassembled WGS sequence"/>
</dbReference>
<protein>
    <submittedName>
        <fullName evidence="1">Uncharacterized protein</fullName>
    </submittedName>
</protein>
<accession>A0A3N0WW09</accession>
<name>A0A3N0WW09_9FLAO</name>
<dbReference type="EMBL" id="RJUG01000003">
    <property type="protein sequence ID" value="ROI09267.1"/>
    <property type="molecule type" value="Genomic_DNA"/>
</dbReference>
<comment type="caution">
    <text evidence="1">The sequence shown here is derived from an EMBL/GenBank/DDBJ whole genome shotgun (WGS) entry which is preliminary data.</text>
</comment>